<dbReference type="PANTHER" id="PTHR11138">
    <property type="entry name" value="METHIONYL-TRNA FORMYLTRANSFERASE"/>
    <property type="match status" value="1"/>
</dbReference>
<proteinExistence type="predicted"/>
<dbReference type="GO" id="GO:0004479">
    <property type="term" value="F:methionyl-tRNA formyltransferase activity"/>
    <property type="evidence" value="ECO:0007669"/>
    <property type="project" value="TreeGrafter"/>
</dbReference>
<dbReference type="Pfam" id="PF00551">
    <property type="entry name" value="Formyl_trans_N"/>
    <property type="match status" value="1"/>
</dbReference>
<reference evidence="2 3" key="1">
    <citation type="submission" date="2020-03" db="EMBL/GenBank/DDBJ databases">
        <title>Hydrogenophaga sp. nov. isolated from cyanobacterial mat.</title>
        <authorList>
            <person name="Thorat V."/>
            <person name="Kirdat K."/>
            <person name="Tiwarekar B."/>
            <person name="Costa E.D."/>
            <person name="Yadav A."/>
        </authorList>
    </citation>
    <scope>NUCLEOTIDE SEQUENCE [LARGE SCALE GENOMIC DNA]</scope>
    <source>
        <strain evidence="2 3">BA0156</strain>
    </source>
</reference>
<dbReference type="EMBL" id="CP049989">
    <property type="protein sequence ID" value="QIM54575.1"/>
    <property type="molecule type" value="Genomic_DNA"/>
</dbReference>
<dbReference type="InterPro" id="IPR002376">
    <property type="entry name" value="Formyl_transf_N"/>
</dbReference>
<dbReference type="CDD" id="cd08369">
    <property type="entry name" value="FMT_core"/>
    <property type="match status" value="1"/>
</dbReference>
<evidence type="ECO:0000259" key="1">
    <source>
        <dbReference type="Pfam" id="PF00551"/>
    </source>
</evidence>
<name>A0A6G8ING6_9BURK</name>
<protein>
    <recommendedName>
        <fullName evidence="1">Formyl transferase N-terminal domain-containing protein</fullName>
    </recommendedName>
</protein>
<dbReference type="InterPro" id="IPR001555">
    <property type="entry name" value="GART_AS"/>
</dbReference>
<gene>
    <name evidence="2" type="ORF">G9Q37_21600</name>
</gene>
<organism evidence="2 3">
    <name type="scientific">Hydrogenophaga crocea</name>
    <dbReference type="NCBI Taxonomy" id="2716225"/>
    <lineage>
        <taxon>Bacteria</taxon>
        <taxon>Pseudomonadati</taxon>
        <taxon>Pseudomonadota</taxon>
        <taxon>Betaproteobacteria</taxon>
        <taxon>Burkholderiales</taxon>
        <taxon>Comamonadaceae</taxon>
        <taxon>Hydrogenophaga</taxon>
    </lineage>
</organism>
<dbReference type="SUPFAM" id="SSF53328">
    <property type="entry name" value="Formyltransferase"/>
    <property type="match status" value="1"/>
</dbReference>
<dbReference type="KEGG" id="hcz:G9Q37_21600"/>
<dbReference type="GO" id="GO:0005829">
    <property type="term" value="C:cytosol"/>
    <property type="evidence" value="ECO:0007669"/>
    <property type="project" value="TreeGrafter"/>
</dbReference>
<keyword evidence="3" id="KW-1185">Reference proteome</keyword>
<dbReference type="PANTHER" id="PTHR11138:SF5">
    <property type="entry name" value="METHIONYL-TRNA FORMYLTRANSFERASE, MITOCHONDRIAL"/>
    <property type="match status" value="1"/>
</dbReference>
<evidence type="ECO:0000313" key="2">
    <source>
        <dbReference type="EMBL" id="QIM54575.1"/>
    </source>
</evidence>
<dbReference type="InterPro" id="IPR036477">
    <property type="entry name" value="Formyl_transf_N_sf"/>
</dbReference>
<evidence type="ECO:0000313" key="3">
    <source>
        <dbReference type="Proteomes" id="UP000503162"/>
    </source>
</evidence>
<dbReference type="RefSeq" id="WP_166230708.1">
    <property type="nucleotide sequence ID" value="NZ_CP049989.1"/>
</dbReference>
<sequence>MKPTPLIAFVDHEIGHRLLQRLIDEHARGGIALVAVVTTQDNGQRWWPGVAGLCKAAGLPLHRFGPGLQPHDLPEAELHLLLSWKHLMPAPWLARPRRGTLNLHYSLLPAHRGAYPVNWALIQGDRRTGVSLHWVDERVDHGPLLLQRALDIAPGDTARSLQRRLDDLAASAFDELLPWLRDPAQPAPTATADAPASYHSAADFAAGAALDPDSTWRAGDLINLLRGRSFLPDSRLLHLTDPATGRRVYLRLELEDEAAPPPAEPPN</sequence>
<dbReference type="Proteomes" id="UP000503162">
    <property type="component" value="Chromosome"/>
</dbReference>
<dbReference type="PROSITE" id="PS00373">
    <property type="entry name" value="GART"/>
    <property type="match status" value="1"/>
</dbReference>
<dbReference type="AlphaFoldDB" id="A0A6G8ING6"/>
<accession>A0A6G8ING6</accession>
<feature type="domain" description="Formyl transferase N-terminal" evidence="1">
    <location>
        <begin position="75"/>
        <end position="173"/>
    </location>
</feature>
<dbReference type="Gene3D" id="3.40.50.12230">
    <property type="match status" value="1"/>
</dbReference>